<gene>
    <name evidence="3" type="ORF">GbCGDNIH9_1425</name>
</gene>
<evidence type="ECO:0000259" key="2">
    <source>
        <dbReference type="Pfam" id="PF02470"/>
    </source>
</evidence>
<feature type="domain" description="Mce/MlaD" evidence="2">
    <location>
        <begin position="68"/>
        <end position="137"/>
    </location>
</feature>
<keyword evidence="1" id="KW-1133">Transmembrane helix</keyword>
<evidence type="ECO:0000313" key="4">
    <source>
        <dbReference type="Proteomes" id="UP000182373"/>
    </source>
</evidence>
<accession>A0AAC9P8Z8</accession>
<protein>
    <submittedName>
        <fullName evidence="3">ABC transporter substrate-binding protein</fullName>
    </submittedName>
</protein>
<evidence type="ECO:0000256" key="1">
    <source>
        <dbReference type="SAM" id="Phobius"/>
    </source>
</evidence>
<feature type="transmembrane region" description="Helical" evidence="1">
    <location>
        <begin position="27"/>
        <end position="49"/>
    </location>
</feature>
<proteinExistence type="predicted"/>
<dbReference type="PANTHER" id="PTHR33371">
    <property type="entry name" value="INTERMEMBRANE PHOSPHOLIPID TRANSPORT SYSTEM BINDING PROTEIN MLAD-RELATED"/>
    <property type="match status" value="1"/>
</dbReference>
<name>A0AAC9P8Z8_9PROT</name>
<keyword evidence="1" id="KW-0472">Membrane</keyword>
<organism evidence="3 4">
    <name type="scientific">Granulibacter bethesdensis</name>
    <dbReference type="NCBI Taxonomy" id="364410"/>
    <lineage>
        <taxon>Bacteria</taxon>
        <taxon>Pseudomonadati</taxon>
        <taxon>Pseudomonadota</taxon>
        <taxon>Alphaproteobacteria</taxon>
        <taxon>Acetobacterales</taxon>
        <taxon>Acetobacteraceae</taxon>
        <taxon>Granulibacter</taxon>
    </lineage>
</organism>
<dbReference type="InterPro" id="IPR052336">
    <property type="entry name" value="MlaD_Phospholipid_Transporter"/>
</dbReference>
<dbReference type="Pfam" id="PF02470">
    <property type="entry name" value="MlaD"/>
    <property type="match status" value="1"/>
</dbReference>
<dbReference type="Proteomes" id="UP000182373">
    <property type="component" value="Chromosome"/>
</dbReference>
<dbReference type="InterPro" id="IPR003399">
    <property type="entry name" value="Mce/MlaD"/>
</dbReference>
<dbReference type="EMBL" id="CP018191">
    <property type="protein sequence ID" value="APH54725.1"/>
    <property type="molecule type" value="Genomic_DNA"/>
</dbReference>
<sequence>MMQHSDPSSPPGTTIRPLYGRRYTDEWVGFLVLACIAVFVGAVIEAGFLRDWLKPPGELHILLPQTGVGGLSPGADVEVMGIHAGMIRRMKLNADGEMYALAEIDPQAEPFIRRDSKASIKLRYAVAGAAFVSLTRGTGQPLDWNYAVLSATTDQNPMDMLSSTITDIRKQALPILHNAQMITENLNAILKNIREGKGNAGRLLADDTLVKEAENSLASLQQAMARLDPIVEHADRLLASTNIVLNNMRSATGNLSIASKDFPGVMQNISGITKDISPLVLQAHATARDLQKLIEQVRGLWILGGSGTPPADMRRLPPSAVQP</sequence>
<reference evidence="4" key="1">
    <citation type="submission" date="2016-11" db="EMBL/GenBank/DDBJ databases">
        <title>Comparative genomic and phenotypic analysis of Granulibacter bethesdensis clinical isolates from patients with chronic granulomatous disease.</title>
        <authorList>
            <person name="Zarember K.A."/>
            <person name="Porcella S.F."/>
            <person name="Chu J."/>
            <person name="Ding L."/>
            <person name="Dahlstrom E."/>
            <person name="Barbian K."/>
            <person name="Martens C."/>
            <person name="Sykora L."/>
            <person name="Kramer S."/>
            <person name="Pettinato A.M."/>
            <person name="Hong H."/>
            <person name="Wald G."/>
            <person name="Berg L.J."/>
            <person name="Rogge L.S."/>
            <person name="Greenberg D.E."/>
            <person name="Falcone E.L."/>
            <person name="Neves J.F."/>
            <person name="Simoes M.J."/>
            <person name="Casal M."/>
            <person name="Rodriguez-Lopez F.C."/>
            <person name="Zelazny A."/>
            <person name="Gallin J.I."/>
            <person name="Holland S.M."/>
        </authorList>
    </citation>
    <scope>NUCLEOTIDE SEQUENCE [LARGE SCALE GENOMIC DNA]</scope>
    <source>
        <strain evidence="4">NIH9.1</strain>
    </source>
</reference>
<dbReference type="PANTHER" id="PTHR33371:SF4">
    <property type="entry name" value="INTERMEMBRANE PHOSPHOLIPID TRANSPORT SYSTEM BINDING PROTEIN MLAD"/>
    <property type="match status" value="1"/>
</dbReference>
<evidence type="ECO:0000313" key="3">
    <source>
        <dbReference type="EMBL" id="APH54725.1"/>
    </source>
</evidence>
<keyword evidence="1" id="KW-0812">Transmembrane</keyword>
<dbReference type="RefSeq" id="WP_081368897.1">
    <property type="nucleotide sequence ID" value="NZ_CP018191.1"/>
</dbReference>
<dbReference type="AlphaFoldDB" id="A0AAC9P8Z8"/>